<evidence type="ECO:0000256" key="1">
    <source>
        <dbReference type="SAM" id="Coils"/>
    </source>
</evidence>
<accession>A0ABN0PAQ4</accession>
<dbReference type="NCBIfam" id="TIGR01665">
    <property type="entry name" value="put_anti_recept"/>
    <property type="match status" value="1"/>
</dbReference>
<protein>
    <recommendedName>
        <fullName evidence="4">Peptidase S74 domain-containing protein</fullName>
    </recommendedName>
</protein>
<dbReference type="Proteomes" id="UP000017131">
    <property type="component" value="Unassembled WGS sequence"/>
</dbReference>
<feature type="coiled-coil region" evidence="1">
    <location>
        <begin position="801"/>
        <end position="835"/>
    </location>
</feature>
<evidence type="ECO:0008006" key="4">
    <source>
        <dbReference type="Google" id="ProtNLM"/>
    </source>
</evidence>
<dbReference type="InterPro" id="IPR007119">
    <property type="entry name" value="Phage_tail_spike_N"/>
</dbReference>
<gene>
    <name evidence="2" type="ORF">SSIM_10955</name>
</gene>
<organism evidence="2 3">
    <name type="scientific">Staphylococcus simulans UMC-CNS-990</name>
    <dbReference type="NCBI Taxonomy" id="1405498"/>
    <lineage>
        <taxon>Bacteria</taxon>
        <taxon>Bacillati</taxon>
        <taxon>Bacillota</taxon>
        <taxon>Bacilli</taxon>
        <taxon>Bacillales</taxon>
        <taxon>Staphylococcaceae</taxon>
        <taxon>Staphylococcus</taxon>
    </lineage>
</organism>
<keyword evidence="3" id="KW-1185">Reference proteome</keyword>
<keyword evidence="1" id="KW-0175">Coiled coil</keyword>
<proteinExistence type="predicted"/>
<dbReference type="EMBL" id="AXDY01000011">
    <property type="protein sequence ID" value="ERS92670.1"/>
    <property type="molecule type" value="Genomic_DNA"/>
</dbReference>
<dbReference type="RefSeq" id="WP_023016031.1">
    <property type="nucleotide sequence ID" value="NZ_AXDY01000011.1"/>
</dbReference>
<comment type="caution">
    <text evidence="2">The sequence shown here is derived from an EMBL/GenBank/DDBJ whole genome shotgun (WGS) entry which is preliminary data.</text>
</comment>
<evidence type="ECO:0000313" key="2">
    <source>
        <dbReference type="EMBL" id="ERS92670.1"/>
    </source>
</evidence>
<evidence type="ECO:0000313" key="3">
    <source>
        <dbReference type="Proteomes" id="UP000017131"/>
    </source>
</evidence>
<name>A0ABN0PAQ4_STASI</name>
<sequence>MLHILDYEDKIIDFISEDDASIINAKHNRDINNRSETFDFTILSERARNMQKNYRVIIQDSTGQYREFIIEHISQDMDGYTEIETTASYLEDITGASPYAPGSFEKKTTTEALYDVLKDTGWQVSEATEYGGIRTISWTGFHTRYDILVQLCTTYDMIVDFYIELGSNTVDGRYVVLRKRNPIFQGKEIVKGKDLTGLKRIVDMSEVNTALLCVGPEKEDGSRITLTVKDDEAQAQFGLPGRYIWGIYEPETEDENMTEARLRSLGTTELNKRKKEKISYEVTSLDIKTYQPHEIVHIGDMVRIKDRDFTPPLYLEAEVIAEDYDMITKESTYSFGEYKEYREDDLRQEFYKHLNNIRQRMNDNFSNVNTIVRETNSQLQYFEKKIIKSQDAPENPVNDMLWLDTSNPKVAVLRRYWHGQWINATAEKADDIGAVTREKALYDDLNNTFINLNIQQSKLLSEVYEVIDSEYLVDTTLKQQVQQNLDNTINVYNAIKTNLESMTPETATIGKLVDIQALFLKYRELLKTLYNSLENAKIAIDDRFKLLQSQYTDEKFNDAMSKVAEGIGGTWNAETGQLLADIPSQQELEDALKTYINGQDAALKQLIDDEVNSKITQTKNELSSNISAVSAKVDGIQVGGRNLLPTSYDYYNVTGLYGYIKVSNDNTQKVIKITDNDTSVDMTDVFFGFTKNGQDASGGYRWEHSAGNLIRNFDNDVSLKQFNYFSFFPKDKATLDKIFKRYKIKLEKGTIATDYTVAPEDVQTNITKAQSEATIAAKAYADAQDTLRKTELQAYADGVVTKEEQRAIADAQAKLEEAKAYAEETQKAAQAYTDENLEPITTTQTQQSSDIKQLKDVITLKADKTELTTMYDTNIKPLQTQINEQKAQLDVLPEQISSKVSQTSYDADQNNIVTRLNSADTQRQQLSNAINDRVTIKEYTDNKTATTNEINTAINNVQVGGRNLLENSVNIKKAINDTSNNYNQYWATLITSAHSKLQLGETITISFDVQMERGEILRVYDTLTNFDFMFGEKVFKNIGNKKQRLSFTLPLVSTTKTGTLWNLSFYNNNNGDRFTIENIKIEKGNKATDWTRAPEDVKSDIDKAKAETDKTFSVMQTQINQNGTDINARATKEEFNASKKTLSNVISDLSINTTTGLTLSYDENGNLQSHTVGPDGIMLKGDRVNINVNKDFQVLAGNVNNKVGKDEIVNRLNLSPEGLDINVNNLGIRGGDTTNYLSIKNQEILSRGTFTRTWGGVTDTPTATVGIKDGYILSRNQKTGYSLYMTEKGLSTMMSGGVGSEQAGALEFHYDLMNDNSRGVRLSSTYGVVFLHAENSRIYTRSRLTTNIETWEASVYIRPQVYSRPGVNEFSFYLKDNDNAKDTDGTLLFGEIYNEAGQAGSGIRFRKAGMPGQTEGEYEPLVYATNKFGDIGTGSFHARNFYGDFQSRSGYLYLKADDRVRITDYKGYNNGNPTYGDLQCRWIQSESIRTTSTNFYIGTSTGEVRITNNLLYNGGDIGYKDIRFKNYVAMSSERYKYDIKEWNYSVLDAYRNDLKLYSYKNKSEKEEEYVRDHHGIIIEREIPIEWRHRDGFDGNEVLFWNTKAIQELIEKVDGLEEQINESK</sequence>
<reference evidence="2 3" key="1">
    <citation type="journal article" date="2013" name="Genome Announc.">
        <title>Draft Genome Sequence of Staphylococcus simulans UMC-CNS-990, Isolated from a Case of Chronic Bovine Mastitis.</title>
        <authorList>
            <person name="Calcutt M.J."/>
            <person name="Foecking M.F."/>
            <person name="Hsieh H.Y."/>
            <person name="Perry J."/>
            <person name="Stewart G.C."/>
            <person name="Middleton J.R."/>
        </authorList>
    </citation>
    <scope>NUCLEOTIDE SEQUENCE [LARGE SCALE GENOMIC DNA]</scope>
    <source>
        <strain evidence="2 3">UMC-CNS-990</strain>
    </source>
</reference>